<sequence length="185" mass="21291">MSRVGRNCLEDDEKLREAVRLQQAPKHESDRVVSAYFDQLRLYRDACRDSKHAPCSNAVIEEKLQTVQASYEKKVRSLMKSIDRLTKENERVKRESKDHRRTAAFKRMETELGLHDALLASFADAVDQLSRDLSSLNSLCTQNVTGFVPKTTLCARDVLEQFSRKGPPRIDFKSRMELSEEVCLK</sequence>
<organism evidence="2">
    <name type="scientific">Chromera velia CCMP2878</name>
    <dbReference type="NCBI Taxonomy" id="1169474"/>
    <lineage>
        <taxon>Eukaryota</taxon>
        <taxon>Sar</taxon>
        <taxon>Alveolata</taxon>
        <taxon>Colpodellida</taxon>
        <taxon>Chromeraceae</taxon>
        <taxon>Chromera</taxon>
    </lineage>
</organism>
<gene>
    <name evidence="2" type="ORF">Cvel_14123</name>
</gene>
<evidence type="ECO:0000256" key="1">
    <source>
        <dbReference type="SAM" id="Coils"/>
    </source>
</evidence>
<keyword evidence="1" id="KW-0175">Coiled coil</keyword>
<proteinExistence type="predicted"/>
<reference evidence="2" key="1">
    <citation type="submission" date="2014-11" db="EMBL/GenBank/DDBJ databases">
        <authorList>
            <person name="Otto D Thomas"/>
            <person name="Naeem Raeece"/>
        </authorList>
    </citation>
    <scope>NUCLEOTIDE SEQUENCE</scope>
</reference>
<dbReference type="VEuPathDB" id="CryptoDB:Cvel_14123"/>
<accession>A0A0G4IG24</accession>
<evidence type="ECO:0000313" key="2">
    <source>
        <dbReference type="EMBL" id="CEM56151.1"/>
    </source>
</evidence>
<dbReference type="EMBL" id="CDMZ01005947">
    <property type="protein sequence ID" value="CEM56151.1"/>
    <property type="molecule type" value="Genomic_DNA"/>
</dbReference>
<feature type="coiled-coil region" evidence="1">
    <location>
        <begin position="68"/>
        <end position="102"/>
    </location>
</feature>
<protein>
    <submittedName>
        <fullName evidence="2">Uncharacterized protein</fullName>
    </submittedName>
</protein>
<name>A0A0G4IG24_9ALVE</name>
<dbReference type="AlphaFoldDB" id="A0A0G4IG24"/>